<keyword evidence="3" id="KW-0812">Transmembrane</keyword>
<gene>
    <name evidence="5" type="ORF">GSLYS_00002501001</name>
</gene>
<keyword evidence="1 2" id="KW-1015">Disulfide bond</keyword>
<protein>
    <recommendedName>
        <fullName evidence="4">Sushi domain-containing protein</fullName>
    </recommendedName>
</protein>
<sequence>MSSSHYNALNVQNIKGQHHAIEMSTRDPLYCPADVFRQRLRRYYAVTIIDDEEAKFECLNNFHWVSGSRVSYCENGSWSGEEPLCEVDYFKERYRLSGFIIVFCLFVSFLFLGNDFSRYIKNRREVRPEMARQRQLRTLRRFKYFRTRDSLKVLTRKDSENLDNQHSQAEKKQRGLLKTGCFPSTPCVDAPGCGWGWRRKCGLRSAFITHLNVPLPYCYDDQPYFCPIVQSKIDSRKRSTLHDSQQIDKFGRGMFLFRMNLRKNQNDNSGYTTT</sequence>
<evidence type="ECO:0000256" key="1">
    <source>
        <dbReference type="ARBA" id="ARBA00023157"/>
    </source>
</evidence>
<feature type="disulfide bond" evidence="2">
    <location>
        <begin position="58"/>
        <end position="85"/>
    </location>
</feature>
<comment type="caution">
    <text evidence="5">The sequence shown here is derived from an EMBL/GenBank/DDBJ whole genome shotgun (WGS) entry which is preliminary data.</text>
</comment>
<keyword evidence="6" id="KW-1185">Reference proteome</keyword>
<dbReference type="Pfam" id="PF00084">
    <property type="entry name" value="Sushi"/>
    <property type="match status" value="1"/>
</dbReference>
<evidence type="ECO:0000256" key="2">
    <source>
        <dbReference type="PROSITE-ProRule" id="PRU00302"/>
    </source>
</evidence>
<dbReference type="CDD" id="cd00033">
    <property type="entry name" value="CCP"/>
    <property type="match status" value="1"/>
</dbReference>
<dbReference type="InterPro" id="IPR035976">
    <property type="entry name" value="Sushi/SCR/CCP_sf"/>
</dbReference>
<proteinExistence type="predicted"/>
<dbReference type="InterPro" id="IPR000436">
    <property type="entry name" value="Sushi_SCR_CCP_dom"/>
</dbReference>
<keyword evidence="3" id="KW-0472">Membrane</keyword>
<evidence type="ECO:0000313" key="6">
    <source>
        <dbReference type="Proteomes" id="UP001497497"/>
    </source>
</evidence>
<keyword evidence="3" id="KW-1133">Transmembrane helix</keyword>
<organism evidence="5 6">
    <name type="scientific">Lymnaea stagnalis</name>
    <name type="common">Great pond snail</name>
    <name type="synonym">Helix stagnalis</name>
    <dbReference type="NCBI Taxonomy" id="6523"/>
    <lineage>
        <taxon>Eukaryota</taxon>
        <taxon>Metazoa</taxon>
        <taxon>Spiralia</taxon>
        <taxon>Lophotrochozoa</taxon>
        <taxon>Mollusca</taxon>
        <taxon>Gastropoda</taxon>
        <taxon>Heterobranchia</taxon>
        <taxon>Euthyneura</taxon>
        <taxon>Panpulmonata</taxon>
        <taxon>Hygrophila</taxon>
        <taxon>Lymnaeoidea</taxon>
        <taxon>Lymnaeidae</taxon>
        <taxon>Lymnaea</taxon>
    </lineage>
</organism>
<evidence type="ECO:0000313" key="5">
    <source>
        <dbReference type="EMBL" id="CAL1528331.1"/>
    </source>
</evidence>
<dbReference type="Proteomes" id="UP001497497">
    <property type="component" value="Unassembled WGS sequence"/>
</dbReference>
<keyword evidence="2" id="KW-0768">Sushi</keyword>
<dbReference type="PROSITE" id="PS50923">
    <property type="entry name" value="SUSHI"/>
    <property type="match status" value="1"/>
</dbReference>
<name>A0AAV2H3U8_LYMST</name>
<feature type="domain" description="Sushi" evidence="4">
    <location>
        <begin position="29"/>
        <end position="87"/>
    </location>
</feature>
<dbReference type="EMBL" id="CAXITT010000031">
    <property type="protein sequence ID" value="CAL1528331.1"/>
    <property type="molecule type" value="Genomic_DNA"/>
</dbReference>
<dbReference type="AlphaFoldDB" id="A0AAV2H3U8"/>
<reference evidence="5 6" key="1">
    <citation type="submission" date="2024-04" db="EMBL/GenBank/DDBJ databases">
        <authorList>
            <consortium name="Genoscope - CEA"/>
            <person name="William W."/>
        </authorList>
    </citation>
    <scope>NUCLEOTIDE SEQUENCE [LARGE SCALE GENOMIC DNA]</scope>
</reference>
<feature type="transmembrane region" description="Helical" evidence="3">
    <location>
        <begin position="96"/>
        <end position="114"/>
    </location>
</feature>
<dbReference type="Gene3D" id="2.10.70.10">
    <property type="entry name" value="Complement Module, domain 1"/>
    <property type="match status" value="1"/>
</dbReference>
<accession>A0AAV2H3U8</accession>
<evidence type="ECO:0000259" key="4">
    <source>
        <dbReference type="PROSITE" id="PS50923"/>
    </source>
</evidence>
<comment type="caution">
    <text evidence="2">Lacks conserved residue(s) required for the propagation of feature annotation.</text>
</comment>
<evidence type="ECO:0000256" key="3">
    <source>
        <dbReference type="SAM" id="Phobius"/>
    </source>
</evidence>
<dbReference type="SUPFAM" id="SSF57535">
    <property type="entry name" value="Complement control module/SCR domain"/>
    <property type="match status" value="1"/>
</dbReference>